<reference evidence="1" key="1">
    <citation type="submission" date="2014-11" db="EMBL/GenBank/DDBJ databases">
        <authorList>
            <person name="Amaro Gonzalez C."/>
        </authorList>
    </citation>
    <scope>NUCLEOTIDE SEQUENCE</scope>
</reference>
<reference evidence="1" key="2">
    <citation type="journal article" date="2015" name="Fish Shellfish Immunol.">
        <title>Early steps in the European eel (Anguilla anguilla)-Vibrio vulnificus interaction in the gills: Role of the RtxA13 toxin.</title>
        <authorList>
            <person name="Callol A."/>
            <person name="Pajuelo D."/>
            <person name="Ebbesson L."/>
            <person name="Teles M."/>
            <person name="MacKenzie S."/>
            <person name="Amaro C."/>
        </authorList>
    </citation>
    <scope>NUCLEOTIDE SEQUENCE</scope>
</reference>
<evidence type="ECO:0000313" key="1">
    <source>
        <dbReference type="EMBL" id="JAH03524.1"/>
    </source>
</evidence>
<name>A0A0E9PG58_ANGAN</name>
<accession>A0A0E9PG58</accession>
<protein>
    <submittedName>
        <fullName evidence="1">Uncharacterized protein</fullName>
    </submittedName>
</protein>
<sequence>MKDCLNLMSIQNWIHFTVLAEYLTFINCIDEPIIINVPVFRD</sequence>
<proteinExistence type="predicted"/>
<dbReference type="AlphaFoldDB" id="A0A0E9PG58"/>
<dbReference type="EMBL" id="GBXM01105053">
    <property type="protein sequence ID" value="JAH03524.1"/>
    <property type="molecule type" value="Transcribed_RNA"/>
</dbReference>
<organism evidence="1">
    <name type="scientific">Anguilla anguilla</name>
    <name type="common">European freshwater eel</name>
    <name type="synonym">Muraena anguilla</name>
    <dbReference type="NCBI Taxonomy" id="7936"/>
    <lineage>
        <taxon>Eukaryota</taxon>
        <taxon>Metazoa</taxon>
        <taxon>Chordata</taxon>
        <taxon>Craniata</taxon>
        <taxon>Vertebrata</taxon>
        <taxon>Euteleostomi</taxon>
        <taxon>Actinopterygii</taxon>
        <taxon>Neopterygii</taxon>
        <taxon>Teleostei</taxon>
        <taxon>Anguilliformes</taxon>
        <taxon>Anguillidae</taxon>
        <taxon>Anguilla</taxon>
    </lineage>
</organism>